<proteinExistence type="predicted"/>
<dbReference type="PANTHER" id="PTHR37308">
    <property type="entry name" value="INTEGRAL MEMBRANE PROTEIN"/>
    <property type="match status" value="1"/>
</dbReference>
<feature type="transmembrane region" description="Helical" evidence="1">
    <location>
        <begin position="61"/>
        <end position="79"/>
    </location>
</feature>
<keyword evidence="3" id="KW-1185">Reference proteome</keyword>
<evidence type="ECO:0000313" key="3">
    <source>
        <dbReference type="Proteomes" id="UP000238924"/>
    </source>
</evidence>
<dbReference type="Proteomes" id="UP000238924">
    <property type="component" value="Unassembled WGS sequence"/>
</dbReference>
<dbReference type="InterPro" id="IPR007163">
    <property type="entry name" value="VCA0040-like"/>
</dbReference>
<feature type="transmembrane region" description="Helical" evidence="1">
    <location>
        <begin position="115"/>
        <end position="136"/>
    </location>
</feature>
<evidence type="ECO:0000313" key="2">
    <source>
        <dbReference type="EMBL" id="PPS22757.1"/>
    </source>
</evidence>
<feature type="transmembrane region" description="Helical" evidence="1">
    <location>
        <begin position="204"/>
        <end position="225"/>
    </location>
</feature>
<reference evidence="2 3" key="1">
    <citation type="submission" date="2014-04" db="EMBL/GenBank/DDBJ databases">
        <title>Whole genome sequence of 'Brachyspira hampsonii' D13-03603F2.</title>
        <authorList>
            <person name="Patterson A.H."/>
            <person name="Chaban B."/>
            <person name="Fernando C."/>
            <person name="Harding J.C."/>
            <person name="Hill J.E."/>
        </authorList>
    </citation>
    <scope>NUCLEOTIDE SEQUENCE [LARGE SCALE GENOMIC DNA]</scope>
    <source>
        <strain evidence="2 3">D13-03603F2</strain>
    </source>
</reference>
<dbReference type="EMBL" id="JJMJ01000046">
    <property type="protein sequence ID" value="PPS22757.1"/>
    <property type="molecule type" value="Genomic_DNA"/>
</dbReference>
<accession>A0ABX5B9E9</accession>
<keyword evidence="1" id="KW-0472">Membrane</keyword>
<sequence>MKNYISYFIKGMAIGIANAIPGVSGGTIAFVLGIYEKLTYSISILPEALIKLKWSDIKESLKVLIPVAVGAAISIVLFLKLINYTFTYYPIPTRIFFVGLILGSFPFITKTVEEFNIKVFIAFVLGAFIMSVFVYFDINKPVSDTAVYTGSFSIIYCLKLFLCGIAAAVAMVIPGISGSLLLLILGEYENISYFISAFVETFNLSLLIPLIFLGFGVVIGIFSISKLVTVLLQKYKSILFGFVLGIIIVSFLSLWPNITSLSVPMLASTVISMCIGFLVAIVMEKI</sequence>
<name>A0ABX5B9E9_9SPIR</name>
<dbReference type="Pfam" id="PF04018">
    <property type="entry name" value="VCA0040-like"/>
    <property type="match status" value="1"/>
</dbReference>
<feature type="transmembrane region" description="Helical" evidence="1">
    <location>
        <begin position="12"/>
        <end position="35"/>
    </location>
</feature>
<feature type="transmembrane region" description="Helical" evidence="1">
    <location>
        <begin position="261"/>
        <end position="283"/>
    </location>
</feature>
<protein>
    <submittedName>
        <fullName evidence="2">Membrane protein</fullName>
    </submittedName>
</protein>
<evidence type="ECO:0000256" key="1">
    <source>
        <dbReference type="SAM" id="Phobius"/>
    </source>
</evidence>
<keyword evidence="1" id="KW-1133">Transmembrane helix</keyword>
<feature type="transmembrane region" description="Helical" evidence="1">
    <location>
        <begin position="157"/>
        <end position="184"/>
    </location>
</feature>
<keyword evidence="1" id="KW-0812">Transmembrane</keyword>
<comment type="caution">
    <text evidence="2">The sequence shown here is derived from an EMBL/GenBank/DDBJ whole genome shotgun (WGS) entry which is preliminary data.</text>
</comment>
<dbReference type="RefSeq" id="WP_104618045.1">
    <property type="nucleotide sequence ID" value="NZ_JJMJ01000046.1"/>
</dbReference>
<organism evidence="2 3">
    <name type="scientific">Brachyspira murdochii</name>
    <dbReference type="NCBI Taxonomy" id="84378"/>
    <lineage>
        <taxon>Bacteria</taxon>
        <taxon>Pseudomonadati</taxon>
        <taxon>Spirochaetota</taxon>
        <taxon>Spirochaetia</taxon>
        <taxon>Brachyspirales</taxon>
        <taxon>Brachyspiraceae</taxon>
        <taxon>Brachyspira</taxon>
    </lineage>
</organism>
<dbReference type="PANTHER" id="PTHR37308:SF1">
    <property type="entry name" value="POLYPRENYL-PHOSPHATE TRANSPORTER"/>
    <property type="match status" value="1"/>
</dbReference>
<gene>
    <name evidence="2" type="ORF">DJ52_03025</name>
</gene>
<feature type="transmembrane region" description="Helical" evidence="1">
    <location>
        <begin position="91"/>
        <end position="109"/>
    </location>
</feature>
<feature type="transmembrane region" description="Helical" evidence="1">
    <location>
        <begin position="237"/>
        <end position="255"/>
    </location>
</feature>